<dbReference type="AlphaFoldDB" id="A0AAD9MWJ7"/>
<keyword evidence="2" id="KW-1185">Reference proteome</keyword>
<evidence type="ECO:0000313" key="1">
    <source>
        <dbReference type="EMBL" id="KAK2148105.1"/>
    </source>
</evidence>
<organism evidence="1 2">
    <name type="scientific">Paralvinella palmiformis</name>
    <dbReference type="NCBI Taxonomy" id="53620"/>
    <lineage>
        <taxon>Eukaryota</taxon>
        <taxon>Metazoa</taxon>
        <taxon>Spiralia</taxon>
        <taxon>Lophotrochozoa</taxon>
        <taxon>Annelida</taxon>
        <taxon>Polychaeta</taxon>
        <taxon>Sedentaria</taxon>
        <taxon>Canalipalpata</taxon>
        <taxon>Terebellida</taxon>
        <taxon>Terebelliformia</taxon>
        <taxon>Alvinellidae</taxon>
        <taxon>Paralvinella</taxon>
    </lineage>
</organism>
<name>A0AAD9MWJ7_9ANNE</name>
<protein>
    <submittedName>
        <fullName evidence="1">Uncharacterized protein</fullName>
    </submittedName>
</protein>
<accession>A0AAD9MWJ7</accession>
<sequence>MIGTDQNFNYLVIERHGNIRDMLYLFITNGFIPTITKATTICHSKSTLIDNIYTKFKPNKDISSGNLTVDMSDDLPVFVLLGKPTQSKRIRKVITYRPID</sequence>
<dbReference type="EMBL" id="JAODUP010000515">
    <property type="protein sequence ID" value="KAK2148105.1"/>
    <property type="molecule type" value="Genomic_DNA"/>
</dbReference>
<comment type="caution">
    <text evidence="1">The sequence shown here is derived from an EMBL/GenBank/DDBJ whole genome shotgun (WGS) entry which is preliminary data.</text>
</comment>
<gene>
    <name evidence="1" type="ORF">LSH36_515g00000</name>
</gene>
<reference evidence="1" key="1">
    <citation type="journal article" date="2023" name="Mol. Biol. Evol.">
        <title>Third-Generation Sequencing Reveals the Adaptive Role of the Epigenome in Three Deep-Sea Polychaetes.</title>
        <authorList>
            <person name="Perez M."/>
            <person name="Aroh O."/>
            <person name="Sun Y."/>
            <person name="Lan Y."/>
            <person name="Juniper S.K."/>
            <person name="Young C.R."/>
            <person name="Angers B."/>
            <person name="Qian P.Y."/>
        </authorList>
    </citation>
    <scope>NUCLEOTIDE SEQUENCE</scope>
    <source>
        <strain evidence="1">P08H-3</strain>
    </source>
</reference>
<proteinExistence type="predicted"/>
<dbReference type="Proteomes" id="UP001208570">
    <property type="component" value="Unassembled WGS sequence"/>
</dbReference>
<evidence type="ECO:0000313" key="2">
    <source>
        <dbReference type="Proteomes" id="UP001208570"/>
    </source>
</evidence>